<evidence type="ECO:0000313" key="1">
    <source>
        <dbReference type="EMBL" id="RAP71015.1"/>
    </source>
</evidence>
<evidence type="ECO:0000313" key="2">
    <source>
        <dbReference type="Proteomes" id="UP000244334"/>
    </source>
</evidence>
<protein>
    <submittedName>
        <fullName evidence="1">Uncharacterized protein</fullName>
    </submittedName>
</protein>
<keyword evidence="2" id="KW-1185">Reference proteome</keyword>
<organism evidence="1 2">
    <name type="scientific">Candidatus Erwinia dacicola</name>
    <dbReference type="NCBI Taxonomy" id="252393"/>
    <lineage>
        <taxon>Bacteria</taxon>
        <taxon>Pseudomonadati</taxon>
        <taxon>Pseudomonadota</taxon>
        <taxon>Gammaproteobacteria</taxon>
        <taxon>Enterobacterales</taxon>
        <taxon>Erwiniaceae</taxon>
        <taxon>Erwinia</taxon>
    </lineage>
</organism>
<proteinExistence type="predicted"/>
<gene>
    <name evidence="1" type="ORF">ACZ87_02180</name>
</gene>
<name>A0A328TQ09_9GAMM</name>
<dbReference type="AlphaFoldDB" id="A0A328TQ09"/>
<sequence length="50" mass="5623">MVLVFVVAKLGSQMGELLLYGFHSGTIKDKKTRKTGVWKKFDYSGKLRGC</sequence>
<reference evidence="1" key="1">
    <citation type="submission" date="2018-04" db="EMBL/GenBank/DDBJ databases">
        <title>Genomes of the Obligate Erwinia dacicola and Facultative Enterobacter sp. OLF Endosymbionts of the Olive Fruit fly, Bactrocera oleae.</title>
        <authorList>
            <person name="Estes A.M."/>
            <person name="Hearn D.J."/>
            <person name="Agarwal S."/>
            <person name="Pierson E.A."/>
            <person name="Dunning-Hotopp J.C."/>
        </authorList>
    </citation>
    <scope>NUCLEOTIDE SEQUENCE [LARGE SCALE GENOMIC DNA]</scope>
    <source>
        <strain evidence="1">Oroville</strain>
    </source>
</reference>
<dbReference type="Proteomes" id="UP000244334">
    <property type="component" value="Unassembled WGS sequence"/>
</dbReference>
<accession>A0A328TQ09</accession>
<comment type="caution">
    <text evidence="1">The sequence shown here is derived from an EMBL/GenBank/DDBJ whole genome shotgun (WGS) entry which is preliminary data.</text>
</comment>
<dbReference type="EMBL" id="LJAM02000216">
    <property type="protein sequence ID" value="RAP71015.1"/>
    <property type="molecule type" value="Genomic_DNA"/>
</dbReference>